<evidence type="ECO:0000256" key="1">
    <source>
        <dbReference type="SAM" id="MobiDB-lite"/>
    </source>
</evidence>
<feature type="domain" description="Flagellar hook-length control protein-like C-terminal" evidence="2">
    <location>
        <begin position="356"/>
        <end position="421"/>
    </location>
</feature>
<keyword evidence="3" id="KW-0282">Flagellum</keyword>
<feature type="compositionally biased region" description="Basic and acidic residues" evidence="1">
    <location>
        <begin position="42"/>
        <end position="54"/>
    </location>
</feature>
<keyword evidence="3" id="KW-0966">Cell projection</keyword>
<dbReference type="Pfam" id="PF02120">
    <property type="entry name" value="Flg_hook"/>
    <property type="match status" value="1"/>
</dbReference>
<dbReference type="InterPro" id="IPR038610">
    <property type="entry name" value="FliK-like_C_sf"/>
</dbReference>
<organism evidence="3 4">
    <name type="scientific">Billgrantia pellis</name>
    <dbReference type="NCBI Taxonomy" id="2606936"/>
    <lineage>
        <taxon>Bacteria</taxon>
        <taxon>Pseudomonadati</taxon>
        <taxon>Pseudomonadota</taxon>
        <taxon>Gammaproteobacteria</taxon>
        <taxon>Oceanospirillales</taxon>
        <taxon>Halomonadaceae</taxon>
        <taxon>Billgrantia</taxon>
    </lineage>
</organism>
<accession>A0A7V7G4A6</accession>
<dbReference type="EMBL" id="VTPY01000001">
    <property type="protein sequence ID" value="KAA0014497.1"/>
    <property type="molecule type" value="Genomic_DNA"/>
</dbReference>
<feature type="compositionally biased region" description="Low complexity" evidence="1">
    <location>
        <begin position="260"/>
        <end position="271"/>
    </location>
</feature>
<evidence type="ECO:0000313" key="4">
    <source>
        <dbReference type="Proteomes" id="UP000486760"/>
    </source>
</evidence>
<gene>
    <name evidence="3" type="ORF">F0A17_02290</name>
</gene>
<protein>
    <submittedName>
        <fullName evidence="3">Flagellar hook-length control protein FliK</fullName>
    </submittedName>
</protein>
<dbReference type="InterPro" id="IPR021136">
    <property type="entry name" value="Flagellar_hook_control-like_C"/>
</dbReference>
<dbReference type="RefSeq" id="WP_149326707.1">
    <property type="nucleotide sequence ID" value="NZ_VTPY01000001.1"/>
</dbReference>
<comment type="caution">
    <text evidence="3">The sequence shown here is derived from an EMBL/GenBank/DDBJ whole genome shotgun (WGS) entry which is preliminary data.</text>
</comment>
<keyword evidence="4" id="KW-1185">Reference proteome</keyword>
<dbReference type="Proteomes" id="UP000486760">
    <property type="component" value="Unassembled WGS sequence"/>
</dbReference>
<feature type="region of interest" description="Disordered" evidence="1">
    <location>
        <begin position="243"/>
        <end position="295"/>
    </location>
</feature>
<reference evidence="3 4" key="1">
    <citation type="submission" date="2019-08" db="EMBL/GenBank/DDBJ databases">
        <title>Bioinformatics analysis of the strain L3 and L5.</title>
        <authorList>
            <person name="Li X."/>
        </authorList>
    </citation>
    <scope>NUCLEOTIDE SEQUENCE [LARGE SCALE GENOMIC DNA]</scope>
    <source>
        <strain evidence="3 4">L5</strain>
    </source>
</reference>
<evidence type="ECO:0000259" key="2">
    <source>
        <dbReference type="Pfam" id="PF02120"/>
    </source>
</evidence>
<proteinExistence type="predicted"/>
<feature type="compositionally biased region" description="Low complexity" evidence="1">
    <location>
        <begin position="55"/>
        <end position="85"/>
    </location>
</feature>
<name>A0A7V7G4A6_9GAMM</name>
<evidence type="ECO:0000313" key="3">
    <source>
        <dbReference type="EMBL" id="KAA0014497.1"/>
    </source>
</evidence>
<dbReference type="Gene3D" id="3.30.750.140">
    <property type="match status" value="1"/>
</dbReference>
<feature type="region of interest" description="Disordered" evidence="1">
    <location>
        <begin position="22"/>
        <end position="89"/>
    </location>
</feature>
<sequence length="446" mass="46826">MSGITPLLDTLLHQVLGKRIDTAPPRDLTEPVRPVDPGEGPRALHSDSRLDGRRPAAAPLQGAAATPQRGEASAAPAGATSPPASFQTHFSPSARTIADLLVRFPAPPSVLRSSVPLMGAEASPSATTLADRLQAGVRDSGLFYESHLSRWYRGDMSRQQLEREPQMLRTLRFSPASMPASAPAAGTTMAGTVAPSVPGAVGLSAQGGAVPAFPQPGAAAPVPGLGQSAAAQAAGSYVSTEALLPNTGRSDGGPPGGPGRLAASSREALARGQPMGEVSDSAGREAEQAMRSRAAGEAVHESLQGVVRHQLEMLVAPVLRWEGDVWSGIFMALMIQLPAGARREGEGGHGGDEEGDRQEAWHSELKLTMPGLGELGVAFWLRESHLRMELKARDDATLATLREGVPQLEQRLREAGLSTVLIDTLVQREEMQDARLPAEERDGPHV</sequence>
<keyword evidence="3" id="KW-0969">Cilium</keyword>
<dbReference type="AlphaFoldDB" id="A0A7V7G4A6"/>